<reference evidence="2" key="1">
    <citation type="submission" date="2022-10" db="EMBL/GenBank/DDBJ databases">
        <title>Culturing micro-colonial fungi from biological soil crusts in the Mojave desert and describing Neophaeococcomyces mojavensis, and introducing the new genera and species Taxawa tesnikishii.</title>
        <authorList>
            <person name="Kurbessoian T."/>
            <person name="Stajich J.E."/>
        </authorList>
    </citation>
    <scope>NUCLEOTIDE SEQUENCE</scope>
    <source>
        <strain evidence="2">TK_41</strain>
    </source>
</reference>
<feature type="region of interest" description="Disordered" evidence="1">
    <location>
        <begin position="115"/>
        <end position="147"/>
    </location>
</feature>
<comment type="caution">
    <text evidence="2">The sequence shown here is derived from an EMBL/GenBank/DDBJ whole genome shotgun (WGS) entry which is preliminary data.</text>
</comment>
<organism evidence="2 3">
    <name type="scientific">Cladophialophora chaetospira</name>
    <dbReference type="NCBI Taxonomy" id="386627"/>
    <lineage>
        <taxon>Eukaryota</taxon>
        <taxon>Fungi</taxon>
        <taxon>Dikarya</taxon>
        <taxon>Ascomycota</taxon>
        <taxon>Pezizomycotina</taxon>
        <taxon>Eurotiomycetes</taxon>
        <taxon>Chaetothyriomycetidae</taxon>
        <taxon>Chaetothyriales</taxon>
        <taxon>Herpotrichiellaceae</taxon>
        <taxon>Cladophialophora</taxon>
    </lineage>
</organism>
<name>A0AA38WYB6_9EURO</name>
<proteinExistence type="predicted"/>
<evidence type="ECO:0000256" key="1">
    <source>
        <dbReference type="SAM" id="MobiDB-lite"/>
    </source>
</evidence>
<dbReference type="EMBL" id="JAPDRK010000022">
    <property type="protein sequence ID" value="KAJ9603390.1"/>
    <property type="molecule type" value="Genomic_DNA"/>
</dbReference>
<gene>
    <name evidence="2" type="ORF">H2200_012168</name>
</gene>
<sequence length="207" mass="22351">MSTYTLTVKVEDQKTRALLRASGYSLQLGTPPLDQDYADNPTTVLLDGSSSGKQTKIQGIKAIKPGEVYTVSADNNSSKAPITNAKTKELYEQTGAFAFKNEVPVSATIYQADAPPAPTDGKPAAPQTDELLPGVKSRPTKPWVPGSGKIRVKPSDIIWLWLGLEDDDDDVNAGDQSKKIPLTYKPTDLDKIVEYTLESGFKIAPKA</sequence>
<evidence type="ECO:0000313" key="3">
    <source>
        <dbReference type="Proteomes" id="UP001172673"/>
    </source>
</evidence>
<dbReference type="Proteomes" id="UP001172673">
    <property type="component" value="Unassembled WGS sequence"/>
</dbReference>
<dbReference type="AlphaFoldDB" id="A0AA38WYB6"/>
<keyword evidence="3" id="KW-1185">Reference proteome</keyword>
<protein>
    <submittedName>
        <fullName evidence="2">Uncharacterized protein</fullName>
    </submittedName>
</protein>
<accession>A0AA38WYB6</accession>
<evidence type="ECO:0000313" key="2">
    <source>
        <dbReference type="EMBL" id="KAJ9603390.1"/>
    </source>
</evidence>